<dbReference type="PROSITE" id="PS51892">
    <property type="entry name" value="SUBTILASE"/>
    <property type="match status" value="1"/>
</dbReference>
<dbReference type="PANTHER" id="PTHR43806:SF11">
    <property type="entry name" value="CEREVISIN-RELATED"/>
    <property type="match status" value="1"/>
</dbReference>
<dbReference type="InterPro" id="IPR036852">
    <property type="entry name" value="Peptidase_S8/S53_dom_sf"/>
</dbReference>
<dbReference type="InterPro" id="IPR050131">
    <property type="entry name" value="Peptidase_S8_subtilisin-like"/>
</dbReference>
<dbReference type="InterPro" id="IPR015500">
    <property type="entry name" value="Peptidase_S8_subtilisin-rel"/>
</dbReference>
<evidence type="ECO:0000259" key="6">
    <source>
        <dbReference type="Pfam" id="PF00082"/>
    </source>
</evidence>
<evidence type="ECO:0000313" key="8">
    <source>
        <dbReference type="Proteomes" id="UP000008461"/>
    </source>
</evidence>
<keyword evidence="4 5" id="KW-0720">Serine protease</keyword>
<dbReference type="InterPro" id="IPR023828">
    <property type="entry name" value="Peptidase_S8_Ser-AS"/>
</dbReference>
<evidence type="ECO:0000256" key="2">
    <source>
        <dbReference type="ARBA" id="ARBA00022670"/>
    </source>
</evidence>
<sequence>MAKKTKGMDQGNGDEIRDVLLEIRVPTGQRTLATSFVQTMNLTGFIPNEDAIPIEMTPTSAMAAELESAGEASLILEGQVRADQIEALEANPNVIKVWSNAPIEPFNFELQEAVETNPTLDLTPMAPGDCPVGTCDCAASVPKGNLNDVARYLGVNQIWARGIRGNGIVVGVVDGGITATGRTLTPGEAPARTINNVIGGWPTTTWGTQGRGWSYHGNMCATDVLGMAPDARLYDLRIAGASSTGTVSNALQAFQWAINQFRANGTPQILTNSWGMYQQSWYADYCTNPEHPFTRKVVEAINTGIIVLFAAGNCGKTCPDGRCSTDNGPGKSIWGANGHPFVMTVGAVNTRSEFIGYSSQGPAALDPYKPDFCSVSHFTGYFNSDNGTSAATPIAAGVVALLKQRNPRLSQFDAKAALKDTATDIAGTGWDANTGSGIINAWRAFNHHRASGTVLPAPSPYVATQFTGTLAPNQTHTWFTWGWPAHWHVLWSMMPTTNAGKVKWQVKVERASDAQATYWITVTNVGSVTTNFEGRYGVMG</sequence>
<dbReference type="PRINTS" id="PR00723">
    <property type="entry name" value="SUBTILISIN"/>
</dbReference>
<protein>
    <submittedName>
        <fullName evidence="7">Peptidase S8 and S53 subtilisin kexin sedolisin</fullName>
    </submittedName>
</protein>
<reference key="2">
    <citation type="submission" date="2011-04" db="EMBL/GenBank/DDBJ databases">
        <title>Complete sequence of chromosome of Haliscomenobacter hydrossis DSM 1100.</title>
        <authorList>
            <consortium name="US DOE Joint Genome Institute (JGI-PGF)"/>
            <person name="Lucas S."/>
            <person name="Han J."/>
            <person name="Lapidus A."/>
            <person name="Bruce D."/>
            <person name="Goodwin L."/>
            <person name="Pitluck S."/>
            <person name="Peters L."/>
            <person name="Kyrpides N."/>
            <person name="Mavromatis K."/>
            <person name="Ivanova N."/>
            <person name="Ovchinnikova G."/>
            <person name="Pagani I."/>
            <person name="Daligault H."/>
            <person name="Detter J.C."/>
            <person name="Han C."/>
            <person name="Land M."/>
            <person name="Hauser L."/>
            <person name="Markowitz V."/>
            <person name="Cheng J.-F."/>
            <person name="Hugenholtz P."/>
            <person name="Woyke T."/>
            <person name="Wu D."/>
            <person name="Verbarg S."/>
            <person name="Frueling A."/>
            <person name="Brambilla E."/>
            <person name="Klenk H.-P."/>
            <person name="Eisen J.A."/>
        </authorList>
    </citation>
    <scope>NUCLEOTIDE SEQUENCE</scope>
    <source>
        <strain>DSM 1100</strain>
    </source>
</reference>
<keyword evidence="8" id="KW-1185">Reference proteome</keyword>
<organism evidence="7 8">
    <name type="scientific">Haliscomenobacter hydrossis (strain ATCC 27775 / DSM 1100 / LMG 10767 / O)</name>
    <dbReference type="NCBI Taxonomy" id="760192"/>
    <lineage>
        <taxon>Bacteria</taxon>
        <taxon>Pseudomonadati</taxon>
        <taxon>Bacteroidota</taxon>
        <taxon>Saprospiria</taxon>
        <taxon>Saprospirales</taxon>
        <taxon>Haliscomenobacteraceae</taxon>
        <taxon>Haliscomenobacter</taxon>
    </lineage>
</organism>
<feature type="active site" description="Charge relay system" evidence="5">
    <location>
        <position position="216"/>
    </location>
</feature>
<dbReference type="STRING" id="760192.Halhy_1346"/>
<comment type="similarity">
    <text evidence="1 5">Belongs to the peptidase S8 family.</text>
</comment>
<dbReference type="eggNOG" id="COG1404">
    <property type="taxonomic scope" value="Bacteria"/>
</dbReference>
<dbReference type="Pfam" id="PF00082">
    <property type="entry name" value="Peptidase_S8"/>
    <property type="match status" value="1"/>
</dbReference>
<evidence type="ECO:0000256" key="1">
    <source>
        <dbReference type="ARBA" id="ARBA00011073"/>
    </source>
</evidence>
<gene>
    <name evidence="7" type="ordered locus">Halhy_1346</name>
</gene>
<accession>F4KW53</accession>
<dbReference type="GO" id="GO:0004252">
    <property type="term" value="F:serine-type endopeptidase activity"/>
    <property type="evidence" value="ECO:0007669"/>
    <property type="project" value="UniProtKB-UniRule"/>
</dbReference>
<reference evidence="7 8" key="1">
    <citation type="journal article" date="2011" name="Stand. Genomic Sci.">
        <title>Complete genome sequence of Haliscomenobacter hydrossis type strain (O).</title>
        <authorList>
            <consortium name="US DOE Joint Genome Institute (JGI-PGF)"/>
            <person name="Daligault H."/>
            <person name="Lapidus A."/>
            <person name="Zeytun A."/>
            <person name="Nolan M."/>
            <person name="Lucas S."/>
            <person name="Del Rio T.G."/>
            <person name="Tice H."/>
            <person name="Cheng J.F."/>
            <person name="Tapia R."/>
            <person name="Han C."/>
            <person name="Goodwin L."/>
            <person name="Pitluck S."/>
            <person name="Liolios K."/>
            <person name="Pagani I."/>
            <person name="Ivanova N."/>
            <person name="Huntemann M."/>
            <person name="Mavromatis K."/>
            <person name="Mikhailova N."/>
            <person name="Pati A."/>
            <person name="Chen A."/>
            <person name="Palaniappan K."/>
            <person name="Land M."/>
            <person name="Hauser L."/>
            <person name="Brambilla E.M."/>
            <person name="Rohde M."/>
            <person name="Verbarg S."/>
            <person name="Goker M."/>
            <person name="Bristow J."/>
            <person name="Eisen J.A."/>
            <person name="Markowitz V."/>
            <person name="Hugenholtz P."/>
            <person name="Kyrpides N.C."/>
            <person name="Klenk H.P."/>
            <person name="Woyke T."/>
        </authorList>
    </citation>
    <scope>NUCLEOTIDE SEQUENCE [LARGE SCALE GENOMIC DNA]</scope>
    <source>
        <strain evidence="8">ATCC 27775 / DSM 1100 / LMG 10767 / O</strain>
    </source>
</reference>
<dbReference type="PANTHER" id="PTHR43806">
    <property type="entry name" value="PEPTIDASE S8"/>
    <property type="match status" value="1"/>
</dbReference>
<keyword evidence="3 5" id="KW-0378">Hydrolase</keyword>
<dbReference type="Gene3D" id="3.40.50.200">
    <property type="entry name" value="Peptidase S8/S53 domain"/>
    <property type="match status" value="1"/>
</dbReference>
<feature type="domain" description="Peptidase S8/S53" evidence="6">
    <location>
        <begin position="165"/>
        <end position="437"/>
    </location>
</feature>
<dbReference type="KEGG" id="hhy:Halhy_1346"/>
<dbReference type="SUPFAM" id="SSF52743">
    <property type="entry name" value="Subtilisin-like"/>
    <property type="match status" value="1"/>
</dbReference>
<proteinExistence type="inferred from homology"/>
<feature type="active site" description="Charge relay system" evidence="5">
    <location>
        <position position="174"/>
    </location>
</feature>
<dbReference type="EMBL" id="CP002691">
    <property type="protein sequence ID" value="AEE49241.1"/>
    <property type="molecule type" value="Genomic_DNA"/>
</dbReference>
<name>F4KW53_HALH1</name>
<evidence type="ECO:0000256" key="3">
    <source>
        <dbReference type="ARBA" id="ARBA00022801"/>
    </source>
</evidence>
<evidence type="ECO:0000313" key="7">
    <source>
        <dbReference type="EMBL" id="AEE49241.1"/>
    </source>
</evidence>
<evidence type="ECO:0000256" key="5">
    <source>
        <dbReference type="PROSITE-ProRule" id="PRU01240"/>
    </source>
</evidence>
<keyword evidence="2 5" id="KW-0645">Protease</keyword>
<dbReference type="GO" id="GO:0006508">
    <property type="term" value="P:proteolysis"/>
    <property type="evidence" value="ECO:0007669"/>
    <property type="project" value="UniProtKB-KW"/>
</dbReference>
<dbReference type="AlphaFoldDB" id="F4KW53"/>
<dbReference type="Proteomes" id="UP000008461">
    <property type="component" value="Chromosome"/>
</dbReference>
<dbReference type="PROSITE" id="PS00138">
    <property type="entry name" value="SUBTILASE_SER"/>
    <property type="match status" value="1"/>
</dbReference>
<dbReference type="HOGENOM" id="CLU_504105_0_0_10"/>
<dbReference type="InterPro" id="IPR000209">
    <property type="entry name" value="Peptidase_S8/S53_dom"/>
</dbReference>
<evidence type="ECO:0000256" key="4">
    <source>
        <dbReference type="ARBA" id="ARBA00022825"/>
    </source>
</evidence>
<feature type="active site" description="Charge relay system" evidence="5">
    <location>
        <position position="389"/>
    </location>
</feature>
<dbReference type="CDD" id="cd00306">
    <property type="entry name" value="Peptidases_S8_S53"/>
    <property type="match status" value="1"/>
</dbReference>